<evidence type="ECO:0000256" key="7">
    <source>
        <dbReference type="ARBA" id="ARBA00031257"/>
    </source>
</evidence>
<evidence type="ECO:0000256" key="6">
    <source>
        <dbReference type="ARBA" id="ARBA00023242"/>
    </source>
</evidence>
<dbReference type="AlphaFoldDB" id="A0A9Q9EN13"/>
<dbReference type="Pfam" id="PF10018">
    <property type="entry name" value="Med4"/>
    <property type="match status" value="1"/>
</dbReference>
<comment type="subcellular location">
    <subcellularLocation>
        <location evidence="1 8">Nucleus</location>
    </subcellularLocation>
</comment>
<feature type="compositionally biased region" description="Polar residues" evidence="9">
    <location>
        <begin position="137"/>
        <end position="159"/>
    </location>
</feature>
<evidence type="ECO:0000256" key="5">
    <source>
        <dbReference type="ARBA" id="ARBA00023163"/>
    </source>
</evidence>
<comment type="similarity">
    <text evidence="2 8">Belongs to the Mediator complex subunit 4 family.</text>
</comment>
<feature type="region of interest" description="Disordered" evidence="9">
    <location>
        <begin position="221"/>
        <end position="284"/>
    </location>
</feature>
<reference evidence="10" key="1">
    <citation type="submission" date="2022-06" db="EMBL/GenBank/DDBJ databases">
        <title>Complete genome sequences of two strains of the flax pathogen Septoria linicola.</title>
        <authorList>
            <person name="Lapalu N."/>
            <person name="Simon A."/>
            <person name="Demenou B."/>
            <person name="Paumier D."/>
            <person name="Guillot M.-P."/>
            <person name="Gout L."/>
            <person name="Valade R."/>
        </authorList>
    </citation>
    <scope>NUCLEOTIDE SEQUENCE</scope>
    <source>
        <strain evidence="10">SE15195</strain>
    </source>
</reference>
<keyword evidence="4 8" id="KW-0805">Transcription regulation</keyword>
<feature type="region of interest" description="Disordered" evidence="9">
    <location>
        <begin position="123"/>
        <end position="171"/>
    </location>
</feature>
<evidence type="ECO:0000313" key="11">
    <source>
        <dbReference type="Proteomes" id="UP001056384"/>
    </source>
</evidence>
<proteinExistence type="inferred from homology"/>
<keyword evidence="11" id="KW-1185">Reference proteome</keyword>
<dbReference type="GO" id="GO:0016592">
    <property type="term" value="C:mediator complex"/>
    <property type="evidence" value="ECO:0007669"/>
    <property type="project" value="InterPro"/>
</dbReference>
<keyword evidence="6 8" id="KW-0539">Nucleus</keyword>
<dbReference type="InterPro" id="IPR019258">
    <property type="entry name" value="Mediator_Med4"/>
</dbReference>
<dbReference type="Proteomes" id="UP001056384">
    <property type="component" value="Chromosome 8"/>
</dbReference>
<evidence type="ECO:0000256" key="2">
    <source>
        <dbReference type="ARBA" id="ARBA00009626"/>
    </source>
</evidence>
<comment type="function">
    <text evidence="8">Component of the Mediator complex, a coactivator involved in the regulated transcription of nearly all RNA polymerase II-dependent genes. Mediator functions as a bridge to convey information from gene-specific regulatory proteins to the basal RNA polymerase II transcription machinery. Mediator is recruited to promoters by direct interactions with regulatory proteins and serves as a scaffold for the assembly of a functional preinitiation complex with RNA polymerase II and the general transcription factors.</text>
</comment>
<evidence type="ECO:0000256" key="9">
    <source>
        <dbReference type="SAM" id="MobiDB-lite"/>
    </source>
</evidence>
<sequence>MYSQFQASYQRVESSLQKLSDSIAAYNPSVSAADELVAADEAVKQNVDELVKHQQNYHRIQELRATTDSLDETIKTTLRLLADARKDIASIPTFDTAASTPSAQVDIHELLTYAKFIAPTTVPPTYRKPLKDEHTQQSKAPDSTTDNTAQISNGLSTPQAEDPDSNPAFIRSDNLSNLKSAITEEKDLAWLVPNNDNFQPWPTQAVMNSGALGEIQRMVERGEDPALKLSKEEQAEADRKREAEEEERKRKRDEEERRAKEMFGAAAAGQRRGTVVEAFNPDDL</sequence>
<evidence type="ECO:0000256" key="8">
    <source>
        <dbReference type="RuleBase" id="RU364141"/>
    </source>
</evidence>
<evidence type="ECO:0000256" key="4">
    <source>
        <dbReference type="ARBA" id="ARBA00023015"/>
    </source>
</evidence>
<keyword evidence="8" id="KW-0010">Activator</keyword>
<dbReference type="PANTHER" id="PTHR13208:SF2">
    <property type="entry name" value="MEDIATOR OF RNA POLYMERASE II TRANSCRIPTION SUBUNIT 4"/>
    <property type="match status" value="1"/>
</dbReference>
<organism evidence="10 11">
    <name type="scientific">Septoria linicola</name>
    <dbReference type="NCBI Taxonomy" id="215465"/>
    <lineage>
        <taxon>Eukaryota</taxon>
        <taxon>Fungi</taxon>
        <taxon>Dikarya</taxon>
        <taxon>Ascomycota</taxon>
        <taxon>Pezizomycotina</taxon>
        <taxon>Dothideomycetes</taxon>
        <taxon>Dothideomycetidae</taxon>
        <taxon>Mycosphaerellales</taxon>
        <taxon>Mycosphaerellaceae</taxon>
        <taxon>Septoria</taxon>
    </lineage>
</organism>
<gene>
    <name evidence="8" type="primary">MED4</name>
    <name evidence="10" type="ORF">Slin15195_G094510</name>
</gene>
<accession>A0A9Q9EN13</accession>
<dbReference type="PANTHER" id="PTHR13208">
    <property type="entry name" value="MEDIATOR OF RNA POLYMERASE II TRANSCRIPTION SUBUNIT 4"/>
    <property type="match status" value="1"/>
</dbReference>
<dbReference type="GO" id="GO:0070847">
    <property type="term" value="C:core mediator complex"/>
    <property type="evidence" value="ECO:0007669"/>
    <property type="project" value="TreeGrafter"/>
</dbReference>
<comment type="subunit">
    <text evidence="8">Component of the Mediator complex.</text>
</comment>
<dbReference type="EMBL" id="CP099425">
    <property type="protein sequence ID" value="USW56132.1"/>
    <property type="molecule type" value="Genomic_DNA"/>
</dbReference>
<keyword evidence="5 8" id="KW-0804">Transcription</keyword>
<feature type="compositionally biased region" description="Basic and acidic residues" evidence="9">
    <location>
        <begin position="221"/>
        <end position="261"/>
    </location>
</feature>
<protein>
    <recommendedName>
        <fullName evidence="3 8">Mediator of RNA polymerase II transcription subunit 4</fullName>
    </recommendedName>
    <alternativeName>
        <fullName evidence="7 8">Mediator complex subunit 4</fullName>
    </alternativeName>
</protein>
<evidence type="ECO:0000313" key="10">
    <source>
        <dbReference type="EMBL" id="USW56132.1"/>
    </source>
</evidence>
<evidence type="ECO:0000256" key="3">
    <source>
        <dbReference type="ARBA" id="ARBA00020629"/>
    </source>
</evidence>
<dbReference type="GO" id="GO:0003712">
    <property type="term" value="F:transcription coregulator activity"/>
    <property type="evidence" value="ECO:0007669"/>
    <property type="project" value="InterPro"/>
</dbReference>
<name>A0A9Q9EN13_9PEZI</name>
<dbReference type="GO" id="GO:0006357">
    <property type="term" value="P:regulation of transcription by RNA polymerase II"/>
    <property type="evidence" value="ECO:0007669"/>
    <property type="project" value="InterPro"/>
</dbReference>
<evidence type="ECO:0000256" key="1">
    <source>
        <dbReference type="ARBA" id="ARBA00004123"/>
    </source>
</evidence>